<evidence type="ECO:0000313" key="2">
    <source>
        <dbReference type="EMBL" id="KIK07294.1"/>
    </source>
</evidence>
<dbReference type="OrthoDB" id="309640at2759"/>
<dbReference type="HOGENOM" id="CLU_100715_7_2_1"/>
<dbReference type="SUPFAM" id="SSF55298">
    <property type="entry name" value="YjgF-like"/>
    <property type="match status" value="1"/>
</dbReference>
<dbReference type="GO" id="GO:0005829">
    <property type="term" value="C:cytosol"/>
    <property type="evidence" value="ECO:0007669"/>
    <property type="project" value="TreeGrafter"/>
</dbReference>
<reference evidence="3" key="2">
    <citation type="submission" date="2015-01" db="EMBL/GenBank/DDBJ databases">
        <title>Evolutionary Origins and Diversification of the Mycorrhizal Mutualists.</title>
        <authorList>
            <consortium name="DOE Joint Genome Institute"/>
            <consortium name="Mycorrhizal Genomics Consortium"/>
            <person name="Kohler A."/>
            <person name="Kuo A."/>
            <person name="Nagy L.G."/>
            <person name="Floudas D."/>
            <person name="Copeland A."/>
            <person name="Barry K.W."/>
            <person name="Cichocki N."/>
            <person name="Veneault-Fourrey C."/>
            <person name="LaButti K."/>
            <person name="Lindquist E.A."/>
            <person name="Lipzen A."/>
            <person name="Lundell T."/>
            <person name="Morin E."/>
            <person name="Murat C."/>
            <person name="Riley R."/>
            <person name="Ohm R."/>
            <person name="Sun H."/>
            <person name="Tunlid A."/>
            <person name="Henrissat B."/>
            <person name="Grigoriev I.V."/>
            <person name="Hibbett D.S."/>
            <person name="Martin F."/>
        </authorList>
    </citation>
    <scope>NUCLEOTIDE SEQUENCE [LARGE SCALE GENOMIC DNA]</scope>
    <source>
        <strain evidence="3">LaAM-08-1</strain>
    </source>
</reference>
<dbReference type="STRING" id="1095629.A0A0C9Y003"/>
<gene>
    <name evidence="2" type="ORF">K443DRAFT_673558</name>
</gene>
<evidence type="ECO:0000256" key="1">
    <source>
        <dbReference type="ARBA" id="ARBA00010552"/>
    </source>
</evidence>
<dbReference type="Pfam" id="PF01042">
    <property type="entry name" value="Ribonuc_L-PSP"/>
    <property type="match status" value="1"/>
</dbReference>
<proteinExistence type="inferred from homology"/>
<organism evidence="2 3">
    <name type="scientific">Laccaria amethystina LaAM-08-1</name>
    <dbReference type="NCBI Taxonomy" id="1095629"/>
    <lineage>
        <taxon>Eukaryota</taxon>
        <taxon>Fungi</taxon>
        <taxon>Dikarya</taxon>
        <taxon>Basidiomycota</taxon>
        <taxon>Agaricomycotina</taxon>
        <taxon>Agaricomycetes</taxon>
        <taxon>Agaricomycetidae</taxon>
        <taxon>Agaricales</taxon>
        <taxon>Agaricineae</taxon>
        <taxon>Hydnangiaceae</taxon>
        <taxon>Laccaria</taxon>
    </lineage>
</organism>
<dbReference type="Proteomes" id="UP000054477">
    <property type="component" value="Unassembled WGS sequence"/>
</dbReference>
<dbReference type="InterPro" id="IPR006175">
    <property type="entry name" value="YjgF/YER057c/UK114"/>
</dbReference>
<dbReference type="InterPro" id="IPR006056">
    <property type="entry name" value="RidA"/>
</dbReference>
<dbReference type="AlphaFoldDB" id="A0A0C9Y003"/>
<dbReference type="PANTHER" id="PTHR11803">
    <property type="entry name" value="2-IMINOBUTANOATE/2-IMINOPROPANOATE DEAMINASE RIDA"/>
    <property type="match status" value="1"/>
</dbReference>
<dbReference type="EMBL" id="KN838548">
    <property type="protein sequence ID" value="KIK07294.1"/>
    <property type="molecule type" value="Genomic_DNA"/>
</dbReference>
<dbReference type="InterPro" id="IPR035959">
    <property type="entry name" value="RutC-like_sf"/>
</dbReference>
<evidence type="ECO:0000313" key="3">
    <source>
        <dbReference type="Proteomes" id="UP000054477"/>
    </source>
</evidence>
<protein>
    <submittedName>
        <fullName evidence="2">Unplaced genomic scaffold K443scaffold_13, whole genome shotgun sequence</fullName>
    </submittedName>
</protein>
<dbReference type="PANTHER" id="PTHR11803:SF58">
    <property type="entry name" value="PROTEIN HMF1-RELATED"/>
    <property type="match status" value="1"/>
</dbReference>
<accession>A0A0C9Y003</accession>
<comment type="similarity">
    <text evidence="1">Belongs to the RutC family.</text>
</comment>
<reference evidence="2 3" key="1">
    <citation type="submission" date="2014-04" db="EMBL/GenBank/DDBJ databases">
        <authorList>
            <consortium name="DOE Joint Genome Institute"/>
            <person name="Kuo A."/>
            <person name="Kohler A."/>
            <person name="Nagy L.G."/>
            <person name="Floudas D."/>
            <person name="Copeland A."/>
            <person name="Barry K.W."/>
            <person name="Cichocki N."/>
            <person name="Veneault-Fourrey C."/>
            <person name="LaButti K."/>
            <person name="Lindquist E.A."/>
            <person name="Lipzen A."/>
            <person name="Lundell T."/>
            <person name="Morin E."/>
            <person name="Murat C."/>
            <person name="Sun H."/>
            <person name="Tunlid A."/>
            <person name="Henrissat B."/>
            <person name="Grigoriev I.V."/>
            <person name="Hibbett D.S."/>
            <person name="Martin F."/>
            <person name="Nordberg H.P."/>
            <person name="Cantor M.N."/>
            <person name="Hua S.X."/>
        </authorList>
    </citation>
    <scope>NUCLEOTIDE SEQUENCE [LARGE SCALE GENOMIC DNA]</scope>
    <source>
        <strain evidence="2 3">LaAM-08-1</strain>
    </source>
</reference>
<name>A0A0C9Y003_9AGAR</name>
<dbReference type="GO" id="GO:0019239">
    <property type="term" value="F:deaminase activity"/>
    <property type="evidence" value="ECO:0007669"/>
    <property type="project" value="TreeGrafter"/>
</dbReference>
<dbReference type="GO" id="GO:0005739">
    <property type="term" value="C:mitochondrion"/>
    <property type="evidence" value="ECO:0007669"/>
    <property type="project" value="TreeGrafter"/>
</dbReference>
<dbReference type="CDD" id="cd00448">
    <property type="entry name" value="YjgF_YER057c_UK114_family"/>
    <property type="match status" value="1"/>
</dbReference>
<dbReference type="NCBIfam" id="TIGR00004">
    <property type="entry name" value="Rid family detoxifying hydrolase"/>
    <property type="match status" value="1"/>
</dbReference>
<dbReference type="FunFam" id="3.30.1330.40:FF:000001">
    <property type="entry name" value="L-PSP family endoribonuclease"/>
    <property type="match status" value="1"/>
</dbReference>
<dbReference type="Gene3D" id="3.30.1330.40">
    <property type="entry name" value="RutC-like"/>
    <property type="match status" value="1"/>
</dbReference>
<keyword evidence="3" id="KW-1185">Reference proteome</keyword>
<sequence>MPTDPKTIVFTPEAVPPLPSFSQAVISGDRVYASGNIGCTRDWKIVEGGVKAQTRAALENLSVVLRAAGSGLEHVIKANIYLTDMVNDFQPMNEVYAEFFDKNLMPARTCVGVACLPGGAAVEIECVAEVASKN</sequence>